<reference evidence="2 3" key="1">
    <citation type="submission" date="2023-07" db="EMBL/GenBank/DDBJ databases">
        <title>Sequencing the genomes of 1000 actinobacteria strains.</title>
        <authorList>
            <person name="Klenk H.-P."/>
        </authorList>
    </citation>
    <scope>NUCLEOTIDE SEQUENCE [LARGE SCALE GENOMIC DNA]</scope>
    <source>
        <strain evidence="2 3">DSM 41600</strain>
    </source>
</reference>
<gene>
    <name evidence="2" type="ORF">JOF35_003352</name>
</gene>
<feature type="region of interest" description="Disordered" evidence="1">
    <location>
        <begin position="95"/>
        <end position="134"/>
    </location>
</feature>
<evidence type="ECO:0008006" key="4">
    <source>
        <dbReference type="Google" id="ProtNLM"/>
    </source>
</evidence>
<organism evidence="2 3">
    <name type="scientific">Streptomyces demainii</name>
    <dbReference type="NCBI Taxonomy" id="588122"/>
    <lineage>
        <taxon>Bacteria</taxon>
        <taxon>Bacillati</taxon>
        <taxon>Actinomycetota</taxon>
        <taxon>Actinomycetes</taxon>
        <taxon>Kitasatosporales</taxon>
        <taxon>Streptomycetaceae</taxon>
        <taxon>Streptomyces</taxon>
    </lineage>
</organism>
<name>A0ABT9KSD7_9ACTN</name>
<dbReference type="EMBL" id="JAURUE010000001">
    <property type="protein sequence ID" value="MDP9611075.1"/>
    <property type="molecule type" value="Genomic_DNA"/>
</dbReference>
<dbReference type="Proteomes" id="UP001234880">
    <property type="component" value="Unassembled WGS sequence"/>
</dbReference>
<protein>
    <recommendedName>
        <fullName evidence="4">DUF393 domain-containing protein</fullName>
    </recommendedName>
</protein>
<comment type="caution">
    <text evidence="2">The sequence shown here is derived from an EMBL/GenBank/DDBJ whole genome shotgun (WGS) entry which is preliminary data.</text>
</comment>
<keyword evidence="3" id="KW-1185">Reference proteome</keyword>
<evidence type="ECO:0000256" key="1">
    <source>
        <dbReference type="SAM" id="MobiDB-lite"/>
    </source>
</evidence>
<evidence type="ECO:0000313" key="2">
    <source>
        <dbReference type="EMBL" id="MDP9611075.1"/>
    </source>
</evidence>
<feature type="compositionally biased region" description="Basic residues" evidence="1">
    <location>
        <begin position="95"/>
        <end position="117"/>
    </location>
</feature>
<evidence type="ECO:0000313" key="3">
    <source>
        <dbReference type="Proteomes" id="UP001234880"/>
    </source>
</evidence>
<proteinExistence type="predicted"/>
<sequence length="134" mass="14758">MPSGPVLFYKATCPPCRSLSRLAVIVSLGVIRRVPIGSDAGRALYARYPGHEGQLILLETRRVTFGRRVFAAVPRVIVTAPFRLLSRCRSVSRRPARWPGRRAGTHPHTHTHTHTHTHPAVPAGIRDTDAGPPH</sequence>
<accession>A0ABT9KSD7</accession>